<gene>
    <name evidence="1" type="ORF">ACFQHR_02075</name>
</gene>
<accession>A0ABW2DI63</accession>
<name>A0ABW2DI63_9BACT</name>
<reference evidence="2" key="1">
    <citation type="journal article" date="2019" name="Int. J. Syst. Evol. Microbiol.">
        <title>The Global Catalogue of Microorganisms (GCM) 10K type strain sequencing project: providing services to taxonomists for standard genome sequencing and annotation.</title>
        <authorList>
            <consortium name="The Broad Institute Genomics Platform"/>
            <consortium name="The Broad Institute Genome Sequencing Center for Infectious Disease"/>
            <person name="Wu L."/>
            <person name="Ma J."/>
        </authorList>
    </citation>
    <scope>NUCLEOTIDE SEQUENCE [LARGE SCALE GENOMIC DNA]</scope>
    <source>
        <strain evidence="2">CGMCC 4.7393</strain>
    </source>
</reference>
<sequence>MNYQEQLSSDNWQAKRVAILKRDNKRCLLCRNGNLFSYGEIAYINGFMPSKTGTAVDLKLSDSREIYAFIPRGVMPKVDNGLLVVISRQSKRELENIEKEAVVFLAVENHTEGLYDRQDKFEANIDELKSFDLETVKWGYIGGLHIHHTYYQHGLLAWEYPDEALQTLCYICHEQTHKAGKTPVRGADGRVIGEYHNCDRCNGAGYFPRYRHVNGGVCFRCKGARYEELRAESNAE</sequence>
<dbReference type="Proteomes" id="UP001596405">
    <property type="component" value="Unassembled WGS sequence"/>
</dbReference>
<proteinExistence type="predicted"/>
<evidence type="ECO:0000313" key="2">
    <source>
        <dbReference type="Proteomes" id="UP001596405"/>
    </source>
</evidence>
<organism evidence="1 2">
    <name type="scientific">Rufibacter roseus</name>
    <dbReference type="NCBI Taxonomy" id="1567108"/>
    <lineage>
        <taxon>Bacteria</taxon>
        <taxon>Pseudomonadati</taxon>
        <taxon>Bacteroidota</taxon>
        <taxon>Cytophagia</taxon>
        <taxon>Cytophagales</taxon>
        <taxon>Hymenobacteraceae</taxon>
        <taxon>Rufibacter</taxon>
    </lineage>
</organism>
<protein>
    <submittedName>
        <fullName evidence="1">Uncharacterized protein</fullName>
    </submittedName>
</protein>
<comment type="caution">
    <text evidence="1">The sequence shown here is derived from an EMBL/GenBank/DDBJ whole genome shotgun (WGS) entry which is preliminary data.</text>
</comment>
<evidence type="ECO:0000313" key="1">
    <source>
        <dbReference type="EMBL" id="MFC6996389.1"/>
    </source>
</evidence>
<keyword evidence="2" id="KW-1185">Reference proteome</keyword>
<dbReference type="EMBL" id="JBHSYQ010000003">
    <property type="protein sequence ID" value="MFC6996389.1"/>
    <property type="molecule type" value="Genomic_DNA"/>
</dbReference>
<dbReference type="RefSeq" id="WP_066620209.1">
    <property type="nucleotide sequence ID" value="NZ_JBHSYQ010000003.1"/>
</dbReference>